<gene>
    <name evidence="2" type="ORF">Tco_0747583</name>
</gene>
<sequence length="430" mass="48940">MSSPNRSTSDIEDAFSSMNILNYISVSSDYFSALAGSISFNSSENSTDNMIYLVFSSFYNNTYLKDVHAFHAKELPISSPDHITPPAILTPSPNQTCDLVSPSFSVYTSTPPQIFEIEKCPIKKYLKHNEGQIEDILNYLDELSFHRIEKMKEGRIDRMMIRRNSDELKTNLKKIRTQIIKLQKKHLGQKNKIAFTYYRISDLEQIIEKIQAPTGSDYDAFLALKAQAASMASASNPNRNTGPTGTPIAKTGNYKEFVSCQPFYFNGTEGAVDLIRWFERTESVFSRSNCAEENKVAFATGTLTDNALSWWNSYAQPIGIDQANQITWIELKRLLTNKYCPRTEVKKMEDEFYNLVVKGNDLKTYIRRFQELAVLCPNMVPNAEKLMEVLHHWGVLPRIRTGSKKPSRFILPPMDILEIVPGVKDAPYIT</sequence>
<accession>A0ABQ4YVZ1</accession>
<dbReference type="GO" id="GO:0003964">
    <property type="term" value="F:RNA-directed DNA polymerase activity"/>
    <property type="evidence" value="ECO:0007669"/>
    <property type="project" value="UniProtKB-KW"/>
</dbReference>
<evidence type="ECO:0000313" key="2">
    <source>
        <dbReference type="EMBL" id="GJS81042.1"/>
    </source>
</evidence>
<dbReference type="Proteomes" id="UP001151760">
    <property type="component" value="Unassembled WGS sequence"/>
</dbReference>
<proteinExistence type="predicted"/>
<keyword evidence="2" id="KW-0548">Nucleotidyltransferase</keyword>
<reference evidence="2" key="1">
    <citation type="journal article" date="2022" name="Int. J. Mol. Sci.">
        <title>Draft Genome of Tanacetum Coccineum: Genomic Comparison of Closely Related Tanacetum-Family Plants.</title>
        <authorList>
            <person name="Yamashiro T."/>
            <person name="Shiraishi A."/>
            <person name="Nakayama K."/>
            <person name="Satake H."/>
        </authorList>
    </citation>
    <scope>NUCLEOTIDE SEQUENCE</scope>
</reference>
<keyword evidence="2" id="KW-0695">RNA-directed DNA polymerase</keyword>
<dbReference type="InterPro" id="IPR005162">
    <property type="entry name" value="Retrotrans_gag_dom"/>
</dbReference>
<feature type="domain" description="Retrotransposon gag" evidence="1">
    <location>
        <begin position="298"/>
        <end position="388"/>
    </location>
</feature>
<dbReference type="EMBL" id="BQNB010010718">
    <property type="protein sequence ID" value="GJS81042.1"/>
    <property type="molecule type" value="Genomic_DNA"/>
</dbReference>
<keyword evidence="3" id="KW-1185">Reference proteome</keyword>
<comment type="caution">
    <text evidence="2">The sequence shown here is derived from an EMBL/GenBank/DDBJ whole genome shotgun (WGS) entry which is preliminary data.</text>
</comment>
<dbReference type="Pfam" id="PF03732">
    <property type="entry name" value="Retrotrans_gag"/>
    <property type="match status" value="1"/>
</dbReference>
<protein>
    <submittedName>
        <fullName evidence="2">Reverse transcriptase domain-containing protein</fullName>
    </submittedName>
</protein>
<evidence type="ECO:0000259" key="1">
    <source>
        <dbReference type="Pfam" id="PF03732"/>
    </source>
</evidence>
<evidence type="ECO:0000313" key="3">
    <source>
        <dbReference type="Proteomes" id="UP001151760"/>
    </source>
</evidence>
<reference evidence="2" key="2">
    <citation type="submission" date="2022-01" db="EMBL/GenBank/DDBJ databases">
        <authorList>
            <person name="Yamashiro T."/>
            <person name="Shiraishi A."/>
            <person name="Satake H."/>
            <person name="Nakayama K."/>
        </authorList>
    </citation>
    <scope>NUCLEOTIDE SEQUENCE</scope>
</reference>
<name>A0ABQ4YVZ1_9ASTR</name>
<organism evidence="2 3">
    <name type="scientific">Tanacetum coccineum</name>
    <dbReference type="NCBI Taxonomy" id="301880"/>
    <lineage>
        <taxon>Eukaryota</taxon>
        <taxon>Viridiplantae</taxon>
        <taxon>Streptophyta</taxon>
        <taxon>Embryophyta</taxon>
        <taxon>Tracheophyta</taxon>
        <taxon>Spermatophyta</taxon>
        <taxon>Magnoliopsida</taxon>
        <taxon>eudicotyledons</taxon>
        <taxon>Gunneridae</taxon>
        <taxon>Pentapetalae</taxon>
        <taxon>asterids</taxon>
        <taxon>campanulids</taxon>
        <taxon>Asterales</taxon>
        <taxon>Asteraceae</taxon>
        <taxon>Asteroideae</taxon>
        <taxon>Anthemideae</taxon>
        <taxon>Anthemidinae</taxon>
        <taxon>Tanacetum</taxon>
    </lineage>
</organism>
<keyword evidence="2" id="KW-0808">Transferase</keyword>